<proteinExistence type="predicted"/>
<reference evidence="2 3" key="1">
    <citation type="submission" date="2023-06" db="EMBL/GenBank/DDBJ databases">
        <title>Black Yeasts Isolated from many extreme environments.</title>
        <authorList>
            <person name="Coleine C."/>
            <person name="Stajich J.E."/>
            <person name="Selbmann L."/>
        </authorList>
    </citation>
    <scope>NUCLEOTIDE SEQUENCE [LARGE SCALE GENOMIC DNA]</scope>
    <source>
        <strain evidence="2 3">CCFEE 5887</strain>
    </source>
</reference>
<sequence>MLLISHADYADFKYDPGIPSQMADPLSITASIVAVVQVAGAIINTITGLKASTKSIKKLKYEIDSIRSILLPALDRLERLRGNEVVSLQFLPAQGLLEEFRLQLEHLEKWLAPAIGLNKVRRAVTWKLKHAEVKDILDTIERQKTLFVLTLQSES</sequence>
<feature type="transmembrane region" description="Helical" evidence="1">
    <location>
        <begin position="26"/>
        <end position="49"/>
    </location>
</feature>
<evidence type="ECO:0000313" key="2">
    <source>
        <dbReference type="EMBL" id="KAK5536894.1"/>
    </source>
</evidence>
<name>A0AAV9Q9E0_9PEZI</name>
<evidence type="ECO:0000256" key="1">
    <source>
        <dbReference type="SAM" id="Phobius"/>
    </source>
</evidence>
<keyword evidence="3" id="KW-1185">Reference proteome</keyword>
<dbReference type="AlphaFoldDB" id="A0AAV9Q9E0"/>
<keyword evidence="1" id="KW-1133">Transmembrane helix</keyword>
<keyword evidence="1" id="KW-0472">Membrane</keyword>
<keyword evidence="1" id="KW-0812">Transmembrane</keyword>
<gene>
    <name evidence="2" type="ORF">LTR25_005569</name>
</gene>
<dbReference type="Proteomes" id="UP001345827">
    <property type="component" value="Unassembled WGS sequence"/>
</dbReference>
<evidence type="ECO:0008006" key="4">
    <source>
        <dbReference type="Google" id="ProtNLM"/>
    </source>
</evidence>
<evidence type="ECO:0000313" key="3">
    <source>
        <dbReference type="Proteomes" id="UP001345827"/>
    </source>
</evidence>
<accession>A0AAV9Q9E0</accession>
<organism evidence="2 3">
    <name type="scientific">Vermiconidia calcicola</name>
    <dbReference type="NCBI Taxonomy" id="1690605"/>
    <lineage>
        <taxon>Eukaryota</taxon>
        <taxon>Fungi</taxon>
        <taxon>Dikarya</taxon>
        <taxon>Ascomycota</taxon>
        <taxon>Pezizomycotina</taxon>
        <taxon>Dothideomycetes</taxon>
        <taxon>Dothideomycetidae</taxon>
        <taxon>Mycosphaerellales</taxon>
        <taxon>Extremaceae</taxon>
        <taxon>Vermiconidia</taxon>
    </lineage>
</organism>
<protein>
    <recommendedName>
        <fullName evidence="4">Fungal N-terminal domain-containing protein</fullName>
    </recommendedName>
</protein>
<comment type="caution">
    <text evidence="2">The sequence shown here is derived from an EMBL/GenBank/DDBJ whole genome shotgun (WGS) entry which is preliminary data.</text>
</comment>
<dbReference type="EMBL" id="JAXLQG010000008">
    <property type="protein sequence ID" value="KAK5536894.1"/>
    <property type="molecule type" value="Genomic_DNA"/>
</dbReference>